<evidence type="ECO:0000313" key="1">
    <source>
        <dbReference type="EMBL" id="KRZ75900.1"/>
    </source>
</evidence>
<reference evidence="1 2" key="1">
    <citation type="submission" date="2015-01" db="EMBL/GenBank/DDBJ databases">
        <title>Evolution of Trichinella species and genotypes.</title>
        <authorList>
            <person name="Korhonen P.K."/>
            <person name="Edoardo P."/>
            <person name="Giuseppe L.R."/>
            <person name="Gasser R.B."/>
        </authorList>
    </citation>
    <scope>NUCLEOTIDE SEQUENCE [LARGE SCALE GENOMIC DNA]</scope>
    <source>
        <strain evidence="1">ISS1980</strain>
    </source>
</reference>
<dbReference type="Proteomes" id="UP000054843">
    <property type="component" value="Unassembled WGS sequence"/>
</dbReference>
<comment type="caution">
    <text evidence="1">The sequence shown here is derived from an EMBL/GenBank/DDBJ whole genome shotgun (WGS) entry which is preliminary data.</text>
</comment>
<organism evidence="1 2">
    <name type="scientific">Trichinella papuae</name>
    <dbReference type="NCBI Taxonomy" id="268474"/>
    <lineage>
        <taxon>Eukaryota</taxon>
        <taxon>Metazoa</taxon>
        <taxon>Ecdysozoa</taxon>
        <taxon>Nematoda</taxon>
        <taxon>Enoplea</taxon>
        <taxon>Dorylaimia</taxon>
        <taxon>Trichinellida</taxon>
        <taxon>Trichinellidae</taxon>
        <taxon>Trichinella</taxon>
    </lineage>
</organism>
<protein>
    <submittedName>
        <fullName evidence="1">Uncharacterized protein</fullName>
    </submittedName>
</protein>
<gene>
    <name evidence="1" type="ORF">T10_10641</name>
</gene>
<dbReference type="EMBL" id="JYDO01000033">
    <property type="protein sequence ID" value="KRZ75900.1"/>
    <property type="molecule type" value="Genomic_DNA"/>
</dbReference>
<accession>A0A0V1MWF1</accession>
<keyword evidence="2" id="KW-1185">Reference proteome</keyword>
<dbReference type="AlphaFoldDB" id="A0A0V1MWF1"/>
<sequence length="86" mass="10480">MVTTSIFRLPEWTKHSVFLPHRNKYNPTCISSLLYFKKTAERISFVRNRCICAYYKRDLKVIHYTSLHQLQKKRYLKIKATEKRKD</sequence>
<evidence type="ECO:0000313" key="2">
    <source>
        <dbReference type="Proteomes" id="UP000054843"/>
    </source>
</evidence>
<proteinExistence type="predicted"/>
<name>A0A0V1MWF1_9BILA</name>